<keyword evidence="1" id="KW-0614">Plasmid</keyword>
<organism evidence="1 2">
    <name type="scientific">Cupriavidus taiwanensis</name>
    <dbReference type="NCBI Taxonomy" id="164546"/>
    <lineage>
        <taxon>Bacteria</taxon>
        <taxon>Pseudomonadati</taxon>
        <taxon>Pseudomonadota</taxon>
        <taxon>Betaproteobacteria</taxon>
        <taxon>Burkholderiales</taxon>
        <taxon>Burkholderiaceae</taxon>
        <taxon>Cupriavidus</taxon>
    </lineage>
</organism>
<name>A0A375IKM6_9BURK</name>
<accession>A0A375IKM6</accession>
<sequence length="55" mass="5714">MMLLGGRGEVGCPRGDAVDFVDAPALTPAPLPQAVWTGDMGNTCARTWVTVQSPV</sequence>
<proteinExistence type="predicted"/>
<dbReference type="AlphaFoldDB" id="A0A375IKM6"/>
<dbReference type="Proteomes" id="UP000255505">
    <property type="component" value="Plasmid II"/>
</dbReference>
<gene>
    <name evidence="1" type="ORF">CT19425_MP20370</name>
</gene>
<evidence type="ECO:0000313" key="2">
    <source>
        <dbReference type="Proteomes" id="UP000255505"/>
    </source>
</evidence>
<dbReference type="EMBL" id="LT991977">
    <property type="protein sequence ID" value="SPK74660.1"/>
    <property type="molecule type" value="Genomic_DNA"/>
</dbReference>
<evidence type="ECO:0000313" key="1">
    <source>
        <dbReference type="EMBL" id="SPK74660.1"/>
    </source>
</evidence>
<geneLocation type="plasmid" evidence="1">
    <name>II</name>
</geneLocation>
<reference evidence="1 2" key="1">
    <citation type="submission" date="2018-01" db="EMBL/GenBank/DDBJ databases">
        <authorList>
            <person name="Gaut B.S."/>
            <person name="Morton B.R."/>
            <person name="Clegg M.T."/>
            <person name="Duvall M.R."/>
        </authorList>
    </citation>
    <scope>NUCLEOTIDE SEQUENCE [LARGE SCALE GENOMIC DNA]</scope>
    <source>
        <strain evidence="1">Cupriavidus taiwanensis LMG 19425</strain>
        <plasmid evidence="2">Plasmid ii</plasmid>
    </source>
</reference>
<protein>
    <submittedName>
        <fullName evidence="1">Uncharacterized protein</fullName>
    </submittedName>
</protein>